<dbReference type="Pfam" id="PF10191">
    <property type="entry name" value="COG7"/>
    <property type="match status" value="1"/>
</dbReference>
<evidence type="ECO:0000256" key="5">
    <source>
        <dbReference type="ARBA" id="ARBA00022927"/>
    </source>
</evidence>
<dbReference type="PANTHER" id="PTHR21443:SF0">
    <property type="entry name" value="CONSERVED OLIGOMERIC GOLGI COMPLEX SUBUNIT 7"/>
    <property type="match status" value="1"/>
</dbReference>
<dbReference type="InterPro" id="IPR019335">
    <property type="entry name" value="COG7"/>
</dbReference>
<organism evidence="10 11">
    <name type="scientific">Cyclostephanos tholiformis</name>
    <dbReference type="NCBI Taxonomy" id="382380"/>
    <lineage>
        <taxon>Eukaryota</taxon>
        <taxon>Sar</taxon>
        <taxon>Stramenopiles</taxon>
        <taxon>Ochrophyta</taxon>
        <taxon>Bacillariophyta</taxon>
        <taxon>Coscinodiscophyceae</taxon>
        <taxon>Thalassiosirophycidae</taxon>
        <taxon>Stephanodiscales</taxon>
        <taxon>Stephanodiscaceae</taxon>
        <taxon>Cyclostephanos</taxon>
    </lineage>
</organism>
<proteinExistence type="inferred from homology"/>
<keyword evidence="5" id="KW-0653">Protein transport</keyword>
<feature type="region of interest" description="Disordered" evidence="9">
    <location>
        <begin position="528"/>
        <end position="548"/>
    </location>
</feature>
<dbReference type="GO" id="GO:0000139">
    <property type="term" value="C:Golgi membrane"/>
    <property type="evidence" value="ECO:0007669"/>
    <property type="project" value="UniProtKB-SubCell"/>
</dbReference>
<evidence type="ECO:0000256" key="7">
    <source>
        <dbReference type="ARBA" id="ARBA00023136"/>
    </source>
</evidence>
<evidence type="ECO:0000256" key="3">
    <source>
        <dbReference type="ARBA" id="ARBA00020984"/>
    </source>
</evidence>
<dbReference type="GO" id="GO:0015031">
    <property type="term" value="P:protein transport"/>
    <property type="evidence" value="ECO:0007669"/>
    <property type="project" value="UniProtKB-KW"/>
</dbReference>
<name>A0ABD3R9N4_9STRA</name>
<accession>A0ABD3R9N4</accession>
<reference evidence="10 11" key="1">
    <citation type="submission" date="2024-10" db="EMBL/GenBank/DDBJ databases">
        <title>Updated reference genomes for cyclostephanoid diatoms.</title>
        <authorList>
            <person name="Roberts W.R."/>
            <person name="Alverson A.J."/>
        </authorList>
    </citation>
    <scope>NUCLEOTIDE SEQUENCE [LARGE SCALE GENOMIC DNA]</scope>
    <source>
        <strain evidence="10 11">AJA228-03</strain>
    </source>
</reference>
<feature type="region of interest" description="Disordered" evidence="9">
    <location>
        <begin position="141"/>
        <end position="181"/>
    </location>
</feature>
<gene>
    <name evidence="10" type="ORF">ACHAXA_002436</name>
</gene>
<comment type="subcellular location">
    <subcellularLocation>
        <location evidence="1">Golgi apparatus membrane</location>
        <topology evidence="1">Peripheral membrane protein</topology>
    </subcellularLocation>
</comment>
<feature type="compositionally biased region" description="Acidic residues" evidence="9">
    <location>
        <begin position="376"/>
        <end position="392"/>
    </location>
</feature>
<comment type="similarity">
    <text evidence="2">Belongs to the COG7 family.</text>
</comment>
<dbReference type="PANTHER" id="PTHR21443">
    <property type="entry name" value="CONSERVED OLIGOMERIC GOLGI COMPLEX COMPONENT 7"/>
    <property type="match status" value="1"/>
</dbReference>
<feature type="compositionally biased region" description="Polar residues" evidence="9">
    <location>
        <begin position="393"/>
        <end position="405"/>
    </location>
</feature>
<keyword evidence="11" id="KW-1185">Reference proteome</keyword>
<evidence type="ECO:0000256" key="9">
    <source>
        <dbReference type="SAM" id="MobiDB-lite"/>
    </source>
</evidence>
<keyword evidence="6" id="KW-0333">Golgi apparatus</keyword>
<evidence type="ECO:0000313" key="11">
    <source>
        <dbReference type="Proteomes" id="UP001530377"/>
    </source>
</evidence>
<evidence type="ECO:0000256" key="1">
    <source>
        <dbReference type="ARBA" id="ARBA00004395"/>
    </source>
</evidence>
<evidence type="ECO:0000256" key="6">
    <source>
        <dbReference type="ARBA" id="ARBA00023034"/>
    </source>
</evidence>
<evidence type="ECO:0000313" key="10">
    <source>
        <dbReference type="EMBL" id="KAL3808011.1"/>
    </source>
</evidence>
<evidence type="ECO:0000256" key="4">
    <source>
        <dbReference type="ARBA" id="ARBA00022448"/>
    </source>
</evidence>
<evidence type="ECO:0000256" key="2">
    <source>
        <dbReference type="ARBA" id="ARBA00005831"/>
    </source>
</evidence>
<dbReference type="Proteomes" id="UP001530377">
    <property type="component" value="Unassembled WGS sequence"/>
</dbReference>
<keyword evidence="4" id="KW-0813">Transport</keyword>
<dbReference type="EMBL" id="JALLPB020000559">
    <property type="protein sequence ID" value="KAL3808011.1"/>
    <property type="molecule type" value="Genomic_DNA"/>
</dbReference>
<keyword evidence="7" id="KW-0472">Membrane</keyword>
<protein>
    <recommendedName>
        <fullName evidence="3">Conserved oligomeric Golgi complex subunit 7</fullName>
    </recommendedName>
    <alternativeName>
        <fullName evidence="8">Component of oligomeric Golgi complex 7</fullName>
    </alternativeName>
</protein>
<feature type="region of interest" description="Disordered" evidence="9">
    <location>
        <begin position="348"/>
        <end position="405"/>
    </location>
</feature>
<evidence type="ECO:0000256" key="8">
    <source>
        <dbReference type="ARBA" id="ARBA00031345"/>
    </source>
</evidence>
<comment type="caution">
    <text evidence="10">The sequence shown here is derived from an EMBL/GenBank/DDBJ whole genome shotgun (WGS) entry which is preliminary data.</text>
</comment>
<dbReference type="AlphaFoldDB" id="A0ABD3R9N4"/>
<sequence length="1067" mass="115751">MTDVALSSSSSADPTLDPELENRLSALLASPDDDFSVSRYLNLALDFRGRRRDGEYGDMDDDDDADDEHRQHWLEQRMTSLALQLQMQTQSCHDEIGRIGAELRAVVPRCAADVGRVRVGLEGIEDDVRGLLEGMDAEVRRRRKRRDDAVGGGAGDSLVTTTTTSGPDVGAGVGAGEDNEVDEEHMATSMGGDGDNDMDDPLTTLQTLLSLRNHLRSARSILSAASSWDETINSIPMLLSTTPPNLVEAVSALSQLEQGARALAGMPEGRDEREDALSRLRTQLEVLLKPQLLHALKRMDTRLGPLVQCVGMYGSLGKMGVMREEYVKIRPVEIHALWFSFGGGKNVDGGGNRGSDGDDPATKATGRAAERKPGGAEDDDEVEDFDFEDEDNSASASSRPPLPQITTSAATANAGQFVEFLPKFFEATLELLTKERTQSRTVFGPDLAPSIVVRVLIECFRPIVTSFERRLAVLCPPPGGGGRRGIDVTGGRDTGGMEAIATAYESTVRFLSLAYDRMEAWNVGSTTTAKVQGGNGQNAKTKEGNDPAAPAAIEDNETLRCAIRSAFLLIASPFLPFQRALSEAEQRPLGEAASIVARDVRGVTSFEDAAERLGDLAPFMFPLVEAAINRFELLNSGYNAPATLSAIDKLLSNHAAELAIAMGTLSTNAASSSGTDFDEMHVNCALKILCIAGMFKRNLRSFEHSVRDRFRALSILMVDGVLEEEGDDAVVPDELSPAQIRVMLARTACDPSPTYVDDGSGVKYPTSVVQLRRLAGGALAKNESSLAVSVIPLFPRAHESASRLGRSCLSLVFEVCSTIPERQLRGISALPIWKQERVEGGGRSDGDEASYGILPQQYVTQVGEHILALVQALEPFASDAYALGLANEVMSDVMEVAIQPWKEFVAAAGCSFTGDGKLQLDMLMSGGDLSKYFLDDSNENDCESFVAKKTEEEDDDGEEAKFCNQWLDVVGMAVTGRLLERMMRIPRLGRRGAEHLATDLNYIMNVFTALGVPSHPHPLLKYITHLVMMEDQMLRSRIQLHREDTSAALEIITRAELRIAHVRGISI</sequence>